<evidence type="ECO:0000313" key="2">
    <source>
        <dbReference type="Proteomes" id="UP001163223"/>
    </source>
</evidence>
<name>A0ACD4NJ67_9HYPH</name>
<protein>
    <submittedName>
        <fullName evidence="1">Uncharacterized protein</fullName>
    </submittedName>
</protein>
<organism evidence="1 2">
    <name type="scientific">Antarcticirhabdus aurantiaca</name>
    <dbReference type="NCBI Taxonomy" id="2606717"/>
    <lineage>
        <taxon>Bacteria</taxon>
        <taxon>Pseudomonadati</taxon>
        <taxon>Pseudomonadota</taxon>
        <taxon>Alphaproteobacteria</taxon>
        <taxon>Hyphomicrobiales</taxon>
        <taxon>Aurantimonadaceae</taxon>
        <taxon>Antarcticirhabdus</taxon>
    </lineage>
</organism>
<dbReference type="Proteomes" id="UP001163223">
    <property type="component" value="Chromosome"/>
</dbReference>
<accession>A0ACD4NJ67</accession>
<reference evidence="1" key="1">
    <citation type="submission" date="2022-11" db="EMBL/GenBank/DDBJ databases">
        <title>beta-Carotene-producing bacterium, Jeongeuplla avenae sp. nov., alleviates the salt stress of Arabidopsis seedlings.</title>
        <authorList>
            <person name="Jiang L."/>
            <person name="Lee J."/>
        </authorList>
    </citation>
    <scope>NUCLEOTIDE SEQUENCE</scope>
    <source>
        <strain evidence="1">DY_R2A_6</strain>
    </source>
</reference>
<gene>
    <name evidence="1" type="ORF">OXU80_18540</name>
</gene>
<evidence type="ECO:0000313" key="1">
    <source>
        <dbReference type="EMBL" id="WAJ26849.1"/>
    </source>
</evidence>
<sequence length="146" mass="15806">MSSVLPSPANGYLWTAEIELTPETFNSVFGSIHGRLVDCEAITIDAQAAIGQLLAITAEGARLLIEDTTVQNNAILELTQARFTQIAQEYDELQNGGLKAPRVQVNALPGYASTALNVQATLEAIGAEVVYRRRRINVWSLFMGGD</sequence>
<dbReference type="EMBL" id="CP113520">
    <property type="protein sequence ID" value="WAJ26849.1"/>
    <property type="molecule type" value="Genomic_DNA"/>
</dbReference>
<proteinExistence type="predicted"/>
<keyword evidence="2" id="KW-1185">Reference proteome</keyword>